<gene>
    <name evidence="4" type="ORF">ENW55_00915</name>
</gene>
<comment type="caution">
    <text evidence="4">The sequence shown here is derived from an EMBL/GenBank/DDBJ whole genome shotgun (WGS) entry which is preliminary data.</text>
</comment>
<feature type="domain" description="Methyltransferase small" evidence="3">
    <location>
        <begin position="28"/>
        <end position="193"/>
    </location>
</feature>
<dbReference type="InterPro" id="IPR046977">
    <property type="entry name" value="RsmC/RlmG"/>
</dbReference>
<sequence length="202" mass="22790">MEHYYVEKPKSELRVKTATLKLKNKRVYQFQTPSGVFSFGEIDKATRILIEHCELHGKKVLDLGCGYGVIGIVLKAEYPDLEVCMSDINERAVEFAKINARKNNVDVTIRLGAFFEPWKDEKFDLVLMNPPLAAGKNVVLRLIRESCEHLNDGGSLQVVAYHNKGGSYIKRAMEEIFGNVEDLYKEGGIRIYKSLKVGSCSS</sequence>
<evidence type="ECO:0000256" key="1">
    <source>
        <dbReference type="ARBA" id="ARBA00022603"/>
    </source>
</evidence>
<dbReference type="PANTHER" id="PTHR47816">
    <property type="entry name" value="RIBOSOMAL RNA SMALL SUBUNIT METHYLTRANSFERASE C"/>
    <property type="match status" value="1"/>
</dbReference>
<dbReference type="GO" id="GO:0032259">
    <property type="term" value="P:methylation"/>
    <property type="evidence" value="ECO:0007669"/>
    <property type="project" value="UniProtKB-KW"/>
</dbReference>
<proteinExistence type="predicted"/>
<dbReference type="GO" id="GO:0008757">
    <property type="term" value="F:S-adenosylmethionine-dependent methyltransferase activity"/>
    <property type="evidence" value="ECO:0007669"/>
    <property type="project" value="InterPro"/>
</dbReference>
<dbReference type="Pfam" id="PF05175">
    <property type="entry name" value="MTS"/>
    <property type="match status" value="1"/>
</dbReference>
<evidence type="ECO:0000256" key="2">
    <source>
        <dbReference type="ARBA" id="ARBA00022679"/>
    </source>
</evidence>
<dbReference type="Gene3D" id="3.40.50.150">
    <property type="entry name" value="Vaccinia Virus protein VP39"/>
    <property type="match status" value="1"/>
</dbReference>
<protein>
    <submittedName>
        <fullName evidence="4">Class I SAM-dependent methyltransferase</fullName>
    </submittedName>
</protein>
<dbReference type="CDD" id="cd02440">
    <property type="entry name" value="AdoMet_MTases"/>
    <property type="match status" value="1"/>
</dbReference>
<dbReference type="InterPro" id="IPR007848">
    <property type="entry name" value="Small_mtfrase_dom"/>
</dbReference>
<keyword evidence="2 4" id="KW-0808">Transferase</keyword>
<reference evidence="4" key="1">
    <citation type="journal article" date="2020" name="mSystems">
        <title>Genome- and Community-Level Interaction Insights into Carbon Utilization and Element Cycling Functions of Hydrothermarchaeota in Hydrothermal Sediment.</title>
        <authorList>
            <person name="Zhou Z."/>
            <person name="Liu Y."/>
            <person name="Xu W."/>
            <person name="Pan J."/>
            <person name="Luo Z.H."/>
            <person name="Li M."/>
        </authorList>
    </citation>
    <scope>NUCLEOTIDE SEQUENCE [LARGE SCALE GENOMIC DNA]</scope>
    <source>
        <strain evidence="4">SpSt-86</strain>
    </source>
</reference>
<dbReference type="EMBL" id="DTKQ01000011">
    <property type="protein sequence ID" value="HGZ78531.1"/>
    <property type="molecule type" value="Genomic_DNA"/>
</dbReference>
<evidence type="ECO:0000313" key="4">
    <source>
        <dbReference type="EMBL" id="HGZ78531.1"/>
    </source>
</evidence>
<name>A0A832I4Q8_9THEM</name>
<keyword evidence="1 4" id="KW-0489">Methyltransferase</keyword>
<dbReference type="AlphaFoldDB" id="A0A832I4Q8"/>
<dbReference type="InterPro" id="IPR029063">
    <property type="entry name" value="SAM-dependent_MTases_sf"/>
</dbReference>
<dbReference type="SUPFAM" id="SSF53335">
    <property type="entry name" value="S-adenosyl-L-methionine-dependent methyltransferases"/>
    <property type="match status" value="1"/>
</dbReference>
<organism evidence="4">
    <name type="scientific">Pseudothermotoga hypogea</name>
    <dbReference type="NCBI Taxonomy" id="57487"/>
    <lineage>
        <taxon>Bacteria</taxon>
        <taxon>Thermotogati</taxon>
        <taxon>Thermotogota</taxon>
        <taxon>Thermotogae</taxon>
        <taxon>Thermotogales</taxon>
        <taxon>Thermotogaceae</taxon>
        <taxon>Pseudothermotoga</taxon>
    </lineage>
</organism>
<accession>A0A832I4Q8</accession>
<dbReference type="PANTHER" id="PTHR47816:SF4">
    <property type="entry name" value="RIBOSOMAL RNA SMALL SUBUNIT METHYLTRANSFERASE C"/>
    <property type="match status" value="1"/>
</dbReference>
<evidence type="ECO:0000259" key="3">
    <source>
        <dbReference type="Pfam" id="PF05175"/>
    </source>
</evidence>